<dbReference type="SUPFAM" id="SSF52172">
    <property type="entry name" value="CheY-like"/>
    <property type="match status" value="1"/>
</dbReference>
<dbReference type="RefSeq" id="WP_172472910.1">
    <property type="nucleotide sequence ID" value="NZ_BLMI01000207.1"/>
</dbReference>
<dbReference type="GO" id="GO:0003677">
    <property type="term" value="F:DNA binding"/>
    <property type="evidence" value="ECO:0007669"/>
    <property type="project" value="InterPro"/>
</dbReference>
<dbReference type="Gene3D" id="2.40.50.1020">
    <property type="entry name" value="LytTr DNA-binding domain"/>
    <property type="match status" value="1"/>
</dbReference>
<dbReference type="Gene3D" id="3.40.50.2300">
    <property type="match status" value="1"/>
</dbReference>
<protein>
    <submittedName>
        <fullName evidence="2">Transcriptional regulatory protein NatR</fullName>
    </submittedName>
</protein>
<evidence type="ECO:0000313" key="3">
    <source>
        <dbReference type="Proteomes" id="UP000490821"/>
    </source>
</evidence>
<sequence>MIKIFLLDDDIKYLNYVREKIIDFSIRHNENIKVVCYNTFPEIIEENFDAFFLDIEINENTSFEFAKNIKIKFPDTPLVFFTNHNSYINQSVKFYIFDFIRKSYFDTEFESTLIRLISYINSKHDEIVININHTLEKIKLQSIIYIEAYSHNCIIHSSKGEFLVPKGVKSTFGHTLDKYIKIHKSYYVNMKYACSYSSQELMLIDNIRLPISKNCRRTVKEAFIMNTSHSLY</sequence>
<dbReference type="AlphaFoldDB" id="A0A829ZCG3"/>
<organism evidence="2 3">
    <name type="scientific">Thomasclavelia cocleata</name>
    <dbReference type="NCBI Taxonomy" id="69824"/>
    <lineage>
        <taxon>Bacteria</taxon>
        <taxon>Bacillati</taxon>
        <taxon>Bacillota</taxon>
        <taxon>Erysipelotrichia</taxon>
        <taxon>Erysipelotrichales</taxon>
        <taxon>Coprobacillaceae</taxon>
        <taxon>Thomasclavelia</taxon>
    </lineage>
</organism>
<evidence type="ECO:0000313" key="2">
    <source>
        <dbReference type="EMBL" id="GFI41682.1"/>
    </source>
</evidence>
<proteinExistence type="predicted"/>
<dbReference type="SMART" id="SM00850">
    <property type="entry name" value="LytTR"/>
    <property type="match status" value="1"/>
</dbReference>
<evidence type="ECO:0000259" key="1">
    <source>
        <dbReference type="PROSITE" id="PS50930"/>
    </source>
</evidence>
<gene>
    <name evidence="2" type="primary">natR_2</name>
    <name evidence="2" type="ORF">IMSAGC017_01727</name>
</gene>
<feature type="domain" description="HTH LytTR-type" evidence="1">
    <location>
        <begin position="127"/>
        <end position="225"/>
    </location>
</feature>
<dbReference type="InterPro" id="IPR007492">
    <property type="entry name" value="LytTR_DNA-bd_dom"/>
</dbReference>
<dbReference type="PROSITE" id="PS50930">
    <property type="entry name" value="HTH_LYTTR"/>
    <property type="match status" value="1"/>
</dbReference>
<dbReference type="Proteomes" id="UP000490821">
    <property type="component" value="Unassembled WGS sequence"/>
</dbReference>
<comment type="caution">
    <text evidence="2">The sequence shown here is derived from an EMBL/GenBank/DDBJ whole genome shotgun (WGS) entry which is preliminary data.</text>
</comment>
<name>A0A829ZCG3_9FIRM</name>
<accession>A0A829ZCG3</accession>
<dbReference type="Pfam" id="PF04397">
    <property type="entry name" value="LytTR"/>
    <property type="match status" value="1"/>
</dbReference>
<reference evidence="2 3" key="1">
    <citation type="journal article" date="2020" name="Microbiome">
        <title>Single-cell genomics of uncultured bacteria reveals dietary fiber responders in the mouse gut microbiota.</title>
        <authorList>
            <person name="Chijiiwa R."/>
            <person name="Hosokawa M."/>
            <person name="Kogawa M."/>
            <person name="Nishikawa Y."/>
            <person name="Ide K."/>
            <person name="Sakanashi C."/>
            <person name="Takahashi K."/>
            <person name="Takeyama H."/>
        </authorList>
    </citation>
    <scope>NUCLEOTIDE SEQUENCE [LARGE SCALE GENOMIC DNA]</scope>
    <source>
        <strain evidence="2">IMSAGC_017</strain>
    </source>
</reference>
<dbReference type="EMBL" id="BLMI01000207">
    <property type="protein sequence ID" value="GFI41682.1"/>
    <property type="molecule type" value="Genomic_DNA"/>
</dbReference>
<dbReference type="InterPro" id="IPR011006">
    <property type="entry name" value="CheY-like_superfamily"/>
</dbReference>